<evidence type="ECO:0008006" key="3">
    <source>
        <dbReference type="Google" id="ProtNLM"/>
    </source>
</evidence>
<dbReference type="STRING" id="1464122.SAMN05421737_1134"/>
<reference evidence="2" key="1">
    <citation type="submission" date="2016-09" db="EMBL/GenBank/DDBJ databases">
        <authorList>
            <person name="Varghese N."/>
            <person name="Submissions S."/>
        </authorList>
    </citation>
    <scope>NUCLEOTIDE SEQUENCE [LARGE SCALE GENOMIC DNA]</scope>
    <source>
        <strain evidence="2">25nlg</strain>
    </source>
</reference>
<gene>
    <name evidence="1" type="ORF">SAMN05421737_1134</name>
</gene>
<dbReference type="Proteomes" id="UP000242662">
    <property type="component" value="Unassembled WGS sequence"/>
</dbReference>
<accession>A0A1G6NM62</accession>
<keyword evidence="2" id="KW-1185">Reference proteome</keyword>
<proteinExistence type="predicted"/>
<organism evidence="1 2">
    <name type="scientific">Shouchella lonarensis</name>
    <dbReference type="NCBI Taxonomy" id="1464122"/>
    <lineage>
        <taxon>Bacteria</taxon>
        <taxon>Bacillati</taxon>
        <taxon>Bacillota</taxon>
        <taxon>Bacilli</taxon>
        <taxon>Bacillales</taxon>
        <taxon>Bacillaceae</taxon>
        <taxon>Shouchella</taxon>
    </lineage>
</organism>
<name>A0A1G6NM62_9BACI</name>
<sequence>MYLHIGGEVILNTNSIIGFFPYEDSPLPQQTVPVKYTAYTEDESIKTVVVTDTCIYYSPISTQTLARRSYVGSLENVLEDREM</sequence>
<evidence type="ECO:0000313" key="2">
    <source>
        <dbReference type="Proteomes" id="UP000242662"/>
    </source>
</evidence>
<dbReference type="OrthoDB" id="9811390at2"/>
<dbReference type="AlphaFoldDB" id="A0A1G6NM62"/>
<dbReference type="NCBIfam" id="NF046065">
    <property type="entry name" value="MtxRegRemB"/>
    <property type="match status" value="1"/>
</dbReference>
<evidence type="ECO:0000313" key="1">
    <source>
        <dbReference type="EMBL" id="SDC68808.1"/>
    </source>
</evidence>
<protein>
    <recommendedName>
        <fullName evidence="3">DUF370 domain-containing protein</fullName>
    </recommendedName>
</protein>
<dbReference type="RefSeq" id="WP_090776565.1">
    <property type="nucleotide sequence ID" value="NZ_FMYM01000013.1"/>
</dbReference>
<dbReference type="EMBL" id="FMYM01000013">
    <property type="protein sequence ID" value="SDC68808.1"/>
    <property type="molecule type" value="Genomic_DNA"/>
</dbReference>